<feature type="transmembrane region" description="Helical" evidence="1">
    <location>
        <begin position="12"/>
        <end position="33"/>
    </location>
</feature>
<dbReference type="AlphaFoldDB" id="A0ABC9SIY9"/>
<gene>
    <name evidence="2" type="ORF">LEP1GSC056_2866</name>
</gene>
<keyword evidence="1" id="KW-0472">Membrane</keyword>
<dbReference type="Proteomes" id="UP000012166">
    <property type="component" value="Unassembled WGS sequence"/>
</dbReference>
<evidence type="ECO:0000313" key="3">
    <source>
        <dbReference type="Proteomes" id="UP000012166"/>
    </source>
</evidence>
<proteinExistence type="predicted"/>
<feature type="transmembrane region" description="Helical" evidence="1">
    <location>
        <begin position="39"/>
        <end position="57"/>
    </location>
</feature>
<organism evidence="2 3">
    <name type="scientific">Leptospira borgpetersenii str. Brem 328</name>
    <dbReference type="NCBI Taxonomy" id="1049780"/>
    <lineage>
        <taxon>Bacteria</taxon>
        <taxon>Pseudomonadati</taxon>
        <taxon>Spirochaetota</taxon>
        <taxon>Spirochaetia</taxon>
        <taxon>Leptospirales</taxon>
        <taxon>Leptospiraceae</taxon>
        <taxon>Leptospira</taxon>
    </lineage>
</organism>
<name>A0ABC9SIY9_LEPBO</name>
<reference evidence="2 3" key="1">
    <citation type="submission" date="2013-01" db="EMBL/GenBank/DDBJ databases">
        <authorList>
            <person name="Harkins D.M."/>
            <person name="Durkin A.S."/>
            <person name="Brinkac L.M."/>
            <person name="Haft D.H."/>
            <person name="Selengut J.D."/>
            <person name="Sanka R."/>
            <person name="DePew J."/>
            <person name="Purushe J."/>
            <person name="Hartskeerl R.A."/>
            <person name="Ahmed A."/>
            <person name="van der Linden H."/>
            <person name="Goris M.G.A."/>
            <person name="Vinetz J.M."/>
            <person name="Sutton G.G."/>
            <person name="Nierman W.C."/>
            <person name="Fouts D.E."/>
        </authorList>
    </citation>
    <scope>NUCLEOTIDE SEQUENCE [LARGE SCALE GENOMIC DNA]</scope>
    <source>
        <strain evidence="2 3">Brem 328</strain>
    </source>
</reference>
<sequence length="151" mass="17329">MDIIFPGENENPFLLFWVFIFLSGPTLGILIGILTRFEMGFVIGTFIPALIGFVFAFQYHQEYKMLTHPGSNLYQGKVIDVVNIRNTTQKRQTQFPNHRLSPLFGLSQIKIEYSFSMVVPEMMGNIKSITKLQSYTILQITKSYGLTMYPC</sequence>
<comment type="caution">
    <text evidence="2">The sequence shown here is derived from an EMBL/GenBank/DDBJ whole genome shotgun (WGS) entry which is preliminary data.</text>
</comment>
<evidence type="ECO:0000256" key="1">
    <source>
        <dbReference type="SAM" id="Phobius"/>
    </source>
</evidence>
<accession>A0ABC9SIY9</accession>
<dbReference type="EMBL" id="AHMS02000022">
    <property type="protein sequence ID" value="EMN17701.1"/>
    <property type="molecule type" value="Genomic_DNA"/>
</dbReference>
<evidence type="ECO:0000313" key="2">
    <source>
        <dbReference type="EMBL" id="EMN17701.1"/>
    </source>
</evidence>
<protein>
    <submittedName>
        <fullName evidence="2">Uncharacterized protein</fullName>
    </submittedName>
</protein>
<keyword evidence="1" id="KW-0812">Transmembrane</keyword>
<keyword evidence="1" id="KW-1133">Transmembrane helix</keyword>